<accession>A0A1S3JZ16</accession>
<evidence type="ECO:0000313" key="2">
    <source>
        <dbReference type="RefSeq" id="XP_013415542.1"/>
    </source>
</evidence>
<keyword evidence="1" id="KW-1185">Reference proteome</keyword>
<sequence>MLEQAEQKGVYKKLIQAFIGPERLDIADDKYDAVIMSGAIGSRHVDGGGLAELIRIVKRGGYVTMDYVFKYNHDSDYGGKSFDEMIDSHIIAGRWVTVTRRLVEKSFNSLDGMQYTFQVK</sequence>
<dbReference type="InterPro" id="IPR029063">
    <property type="entry name" value="SAM-dependent_MTases_sf"/>
</dbReference>
<dbReference type="Proteomes" id="UP000085678">
    <property type="component" value="Unplaced"/>
</dbReference>
<gene>
    <name evidence="2" type="primary">LOC106177347</name>
</gene>
<dbReference type="AlphaFoldDB" id="A0A1S3JZ16"/>
<evidence type="ECO:0000313" key="1">
    <source>
        <dbReference type="Proteomes" id="UP000085678"/>
    </source>
</evidence>
<dbReference type="RefSeq" id="XP_013415542.1">
    <property type="nucleotide sequence ID" value="XM_013560088.1"/>
</dbReference>
<organism evidence="1 2">
    <name type="scientific">Lingula anatina</name>
    <name type="common">Brachiopod</name>
    <name type="synonym">Lingula unguis</name>
    <dbReference type="NCBI Taxonomy" id="7574"/>
    <lineage>
        <taxon>Eukaryota</taxon>
        <taxon>Metazoa</taxon>
        <taxon>Spiralia</taxon>
        <taxon>Lophotrochozoa</taxon>
        <taxon>Brachiopoda</taxon>
        <taxon>Linguliformea</taxon>
        <taxon>Lingulata</taxon>
        <taxon>Lingulida</taxon>
        <taxon>Linguloidea</taxon>
        <taxon>Lingulidae</taxon>
        <taxon>Lingula</taxon>
    </lineage>
</organism>
<name>A0A1S3JZ16_LINAN</name>
<dbReference type="KEGG" id="lak:106177347"/>
<dbReference type="GeneID" id="106177347"/>
<reference evidence="2" key="1">
    <citation type="submission" date="2025-08" db="UniProtKB">
        <authorList>
            <consortium name="RefSeq"/>
        </authorList>
    </citation>
    <scope>IDENTIFICATION</scope>
    <source>
        <tissue evidence="2">Gonads</tissue>
    </source>
</reference>
<dbReference type="STRING" id="7574.A0A1S3JZ16"/>
<proteinExistence type="predicted"/>
<dbReference type="Gene3D" id="3.40.50.150">
    <property type="entry name" value="Vaccinia Virus protein VP39"/>
    <property type="match status" value="1"/>
</dbReference>
<dbReference type="SUPFAM" id="SSF53335">
    <property type="entry name" value="S-adenosyl-L-methionine-dependent methyltransferases"/>
    <property type="match status" value="1"/>
</dbReference>
<dbReference type="OrthoDB" id="2019266at2759"/>
<dbReference type="InParanoid" id="A0A1S3JZ16"/>
<protein>
    <submittedName>
        <fullName evidence="2">Uncharacterized protein LOC106177347</fullName>
    </submittedName>
</protein>